<organism evidence="10 11">
    <name type="scientific">Candidatus Brachybacterium merdavium</name>
    <dbReference type="NCBI Taxonomy" id="2838513"/>
    <lineage>
        <taxon>Bacteria</taxon>
        <taxon>Bacillati</taxon>
        <taxon>Actinomycetota</taxon>
        <taxon>Actinomycetes</taxon>
        <taxon>Micrococcales</taxon>
        <taxon>Dermabacteraceae</taxon>
        <taxon>Brachybacterium</taxon>
    </lineage>
</organism>
<proteinExistence type="inferred from homology"/>
<feature type="domain" description="ABC transmembrane type-1" evidence="9">
    <location>
        <begin position="20"/>
        <end position="208"/>
    </location>
</feature>
<evidence type="ECO:0000313" key="10">
    <source>
        <dbReference type="EMBL" id="HJB10398.1"/>
    </source>
</evidence>
<dbReference type="GO" id="GO:0043190">
    <property type="term" value="C:ATP-binding cassette (ABC) transporter complex"/>
    <property type="evidence" value="ECO:0007669"/>
    <property type="project" value="InterPro"/>
</dbReference>
<protein>
    <submittedName>
        <fullName evidence="10">Amino acid ABC transporter permease</fullName>
    </submittedName>
</protein>
<keyword evidence="6 8" id="KW-1133">Transmembrane helix</keyword>
<dbReference type="Gene3D" id="1.10.3720.10">
    <property type="entry name" value="MetI-like"/>
    <property type="match status" value="1"/>
</dbReference>
<dbReference type="Pfam" id="PF00528">
    <property type="entry name" value="BPD_transp_1"/>
    <property type="match status" value="1"/>
</dbReference>
<comment type="caution">
    <text evidence="10">The sequence shown here is derived from an EMBL/GenBank/DDBJ whole genome shotgun (WGS) entry which is preliminary data.</text>
</comment>
<dbReference type="InterPro" id="IPR035906">
    <property type="entry name" value="MetI-like_sf"/>
</dbReference>
<dbReference type="AlphaFoldDB" id="A0A9D2LDA8"/>
<dbReference type="NCBIfam" id="TIGR01726">
    <property type="entry name" value="HEQRo_perm_3TM"/>
    <property type="match status" value="1"/>
</dbReference>
<feature type="transmembrane region" description="Helical" evidence="8">
    <location>
        <begin position="68"/>
        <end position="98"/>
    </location>
</feature>
<evidence type="ECO:0000313" key="11">
    <source>
        <dbReference type="Proteomes" id="UP000823823"/>
    </source>
</evidence>
<dbReference type="InterPro" id="IPR000515">
    <property type="entry name" value="MetI-like"/>
</dbReference>
<dbReference type="EMBL" id="DWZH01000055">
    <property type="protein sequence ID" value="HJB10398.1"/>
    <property type="molecule type" value="Genomic_DNA"/>
</dbReference>
<keyword evidence="7 8" id="KW-0472">Membrane</keyword>
<dbReference type="PANTHER" id="PTHR30614">
    <property type="entry name" value="MEMBRANE COMPONENT OF AMINO ACID ABC TRANSPORTER"/>
    <property type="match status" value="1"/>
</dbReference>
<dbReference type="GO" id="GO:0006865">
    <property type="term" value="P:amino acid transport"/>
    <property type="evidence" value="ECO:0007669"/>
    <property type="project" value="UniProtKB-KW"/>
</dbReference>
<reference evidence="10" key="2">
    <citation type="submission" date="2021-04" db="EMBL/GenBank/DDBJ databases">
        <authorList>
            <person name="Gilroy R."/>
        </authorList>
    </citation>
    <scope>NUCLEOTIDE SEQUENCE</scope>
    <source>
        <strain evidence="10">ChiHjej13B12-24818</strain>
    </source>
</reference>
<dbReference type="PANTHER" id="PTHR30614:SF0">
    <property type="entry name" value="L-CYSTINE TRANSPORT SYSTEM PERMEASE PROTEIN TCYL"/>
    <property type="match status" value="1"/>
</dbReference>
<evidence type="ECO:0000256" key="7">
    <source>
        <dbReference type="ARBA" id="ARBA00023136"/>
    </source>
</evidence>
<gene>
    <name evidence="10" type="ORF">H9786_07685</name>
</gene>
<comment type="subcellular location">
    <subcellularLocation>
        <location evidence="1 8">Cell membrane</location>
        <topology evidence="1 8">Multi-pass membrane protein</topology>
    </subcellularLocation>
</comment>
<name>A0A9D2LDA8_9MICO</name>
<keyword evidence="5" id="KW-0029">Amino-acid transport</keyword>
<comment type="similarity">
    <text evidence="8">Belongs to the binding-protein-dependent transport system permease family.</text>
</comment>
<accession>A0A9D2LDA8</accession>
<evidence type="ECO:0000256" key="4">
    <source>
        <dbReference type="ARBA" id="ARBA00022692"/>
    </source>
</evidence>
<dbReference type="PROSITE" id="PS50928">
    <property type="entry name" value="ABC_TM1"/>
    <property type="match status" value="1"/>
</dbReference>
<keyword evidence="4 8" id="KW-0812">Transmembrane</keyword>
<evidence type="ECO:0000256" key="5">
    <source>
        <dbReference type="ARBA" id="ARBA00022970"/>
    </source>
</evidence>
<reference evidence="10" key="1">
    <citation type="journal article" date="2021" name="PeerJ">
        <title>Extensive microbial diversity within the chicken gut microbiome revealed by metagenomics and culture.</title>
        <authorList>
            <person name="Gilroy R."/>
            <person name="Ravi A."/>
            <person name="Getino M."/>
            <person name="Pursley I."/>
            <person name="Horton D.L."/>
            <person name="Alikhan N.F."/>
            <person name="Baker D."/>
            <person name="Gharbi K."/>
            <person name="Hall N."/>
            <person name="Watson M."/>
            <person name="Adriaenssens E.M."/>
            <person name="Foster-Nyarko E."/>
            <person name="Jarju S."/>
            <person name="Secka A."/>
            <person name="Antonio M."/>
            <person name="Oren A."/>
            <person name="Chaudhuri R.R."/>
            <person name="La Ragione R."/>
            <person name="Hildebrand F."/>
            <person name="Pallen M.J."/>
        </authorList>
    </citation>
    <scope>NUCLEOTIDE SEQUENCE</scope>
    <source>
        <strain evidence="10">ChiHjej13B12-24818</strain>
    </source>
</reference>
<feature type="transmembrane region" description="Helical" evidence="8">
    <location>
        <begin position="187"/>
        <end position="207"/>
    </location>
</feature>
<evidence type="ECO:0000256" key="8">
    <source>
        <dbReference type="RuleBase" id="RU363032"/>
    </source>
</evidence>
<keyword evidence="2 8" id="KW-0813">Transport</keyword>
<dbReference type="Proteomes" id="UP000823823">
    <property type="component" value="Unassembled WGS sequence"/>
</dbReference>
<keyword evidence="3" id="KW-1003">Cell membrane</keyword>
<evidence type="ECO:0000256" key="3">
    <source>
        <dbReference type="ARBA" id="ARBA00022475"/>
    </source>
</evidence>
<evidence type="ECO:0000259" key="9">
    <source>
        <dbReference type="PROSITE" id="PS50928"/>
    </source>
</evidence>
<dbReference type="CDD" id="cd06261">
    <property type="entry name" value="TM_PBP2"/>
    <property type="match status" value="1"/>
</dbReference>
<evidence type="ECO:0000256" key="6">
    <source>
        <dbReference type="ARBA" id="ARBA00022989"/>
    </source>
</evidence>
<dbReference type="SUPFAM" id="SSF161098">
    <property type="entry name" value="MetI-like"/>
    <property type="match status" value="1"/>
</dbReference>
<evidence type="ECO:0000256" key="1">
    <source>
        <dbReference type="ARBA" id="ARBA00004651"/>
    </source>
</evidence>
<dbReference type="InterPro" id="IPR043429">
    <property type="entry name" value="ArtM/GltK/GlnP/TcyL/YhdX-like"/>
</dbReference>
<dbReference type="InterPro" id="IPR010065">
    <property type="entry name" value="AA_ABC_transptr_permease_3TM"/>
</dbReference>
<feature type="transmembrane region" description="Helical" evidence="8">
    <location>
        <begin position="22"/>
        <end position="47"/>
    </location>
</feature>
<dbReference type="GO" id="GO:0022857">
    <property type="term" value="F:transmembrane transporter activity"/>
    <property type="evidence" value="ECO:0007669"/>
    <property type="project" value="InterPro"/>
</dbReference>
<evidence type="ECO:0000256" key="2">
    <source>
        <dbReference type="ARBA" id="ARBA00022448"/>
    </source>
</evidence>
<sequence length="222" mass="24025">MPRLLELWIDSLPRMLAALVEVTIPLSLLSFAIALAIAVVMALLRLYAPAPLKLLAWAYVQVFRGTPLVVQLFIVFFGLPTIGIDLGAFTAAVVTLALNSGAYSSEAVRASILSIPRGQFEAAQTLNLSRATTFRKVVAPQAMRIAIPPLANDFIDLVKGTSLVFAITLIDVFQVGRQVAATTFEPLIMYTLVALIYLVMVSALSVLQNLLEKKVSSHVRSS</sequence>